<feature type="chain" id="PRO_5016155813" evidence="2">
    <location>
        <begin position="25"/>
        <end position="95"/>
    </location>
</feature>
<dbReference type="RefSeq" id="WP_109959927.1">
    <property type="nucleotide sequence ID" value="NZ_CP029553.1"/>
</dbReference>
<evidence type="ECO:0000313" key="3">
    <source>
        <dbReference type="EMBL" id="AWN47602.1"/>
    </source>
</evidence>
<dbReference type="OrthoDB" id="1522627at2"/>
<gene>
    <name evidence="3" type="ORF">DK419_15860</name>
</gene>
<reference evidence="3 4" key="1">
    <citation type="submission" date="2018-05" db="EMBL/GenBank/DDBJ databases">
        <title>Complete Genome Sequence of Methylobacterium sp. 17Sr1-28.</title>
        <authorList>
            <person name="Srinivasan S."/>
        </authorList>
    </citation>
    <scope>NUCLEOTIDE SEQUENCE [LARGE SCALE GENOMIC DNA]</scope>
    <source>
        <strain evidence="3 4">17Sr1-28</strain>
    </source>
</reference>
<evidence type="ECO:0000256" key="2">
    <source>
        <dbReference type="SAM" id="SignalP"/>
    </source>
</evidence>
<evidence type="ECO:0000313" key="4">
    <source>
        <dbReference type="Proteomes" id="UP000245444"/>
    </source>
</evidence>
<sequence>MARRVVPTTAVILGLAAAGSVARAGPPDDAPRLVGDWRTLDTACRGGRGDDPATRDACARRDAADRRLDAAGRCDGRPGDAGYQRVRRPCAGTSR</sequence>
<name>A0A2U8WQY0_9HYPH</name>
<dbReference type="AlphaFoldDB" id="A0A2U8WQY0"/>
<feature type="region of interest" description="Disordered" evidence="1">
    <location>
        <begin position="75"/>
        <end position="95"/>
    </location>
</feature>
<keyword evidence="4" id="KW-1185">Reference proteome</keyword>
<organism evidence="3 4">
    <name type="scientific">Methylobacterium terrae</name>
    <dbReference type="NCBI Taxonomy" id="2202827"/>
    <lineage>
        <taxon>Bacteria</taxon>
        <taxon>Pseudomonadati</taxon>
        <taxon>Pseudomonadota</taxon>
        <taxon>Alphaproteobacteria</taxon>
        <taxon>Hyphomicrobiales</taxon>
        <taxon>Methylobacteriaceae</taxon>
        <taxon>Methylobacterium</taxon>
    </lineage>
</organism>
<protein>
    <submittedName>
        <fullName evidence="3">Uncharacterized protein</fullName>
    </submittedName>
</protein>
<keyword evidence="2" id="KW-0732">Signal</keyword>
<evidence type="ECO:0000256" key="1">
    <source>
        <dbReference type="SAM" id="MobiDB-lite"/>
    </source>
</evidence>
<dbReference type="EMBL" id="CP029553">
    <property type="protein sequence ID" value="AWN47602.1"/>
    <property type="molecule type" value="Genomic_DNA"/>
</dbReference>
<dbReference type="KEGG" id="mtea:DK419_15860"/>
<proteinExistence type="predicted"/>
<feature type="signal peptide" evidence="2">
    <location>
        <begin position="1"/>
        <end position="24"/>
    </location>
</feature>
<dbReference type="Proteomes" id="UP000245444">
    <property type="component" value="Chromosome"/>
</dbReference>
<accession>A0A2U8WQY0</accession>